<feature type="transmembrane region" description="Helical" evidence="1">
    <location>
        <begin position="105"/>
        <end position="128"/>
    </location>
</feature>
<keyword evidence="1" id="KW-0812">Transmembrane</keyword>
<evidence type="ECO:0000313" key="2">
    <source>
        <dbReference type="EMBL" id="KAF2437279.1"/>
    </source>
</evidence>
<dbReference type="EMBL" id="MU001517">
    <property type="protein sequence ID" value="KAF2437279.1"/>
    <property type="molecule type" value="Genomic_DNA"/>
</dbReference>
<dbReference type="AlphaFoldDB" id="A0A9P4P652"/>
<dbReference type="Proteomes" id="UP000799764">
    <property type="component" value="Unassembled WGS sequence"/>
</dbReference>
<protein>
    <submittedName>
        <fullName evidence="2">Uncharacterized protein</fullName>
    </submittedName>
</protein>
<organism evidence="2 3">
    <name type="scientific">Karstenula rhodostoma CBS 690.94</name>
    <dbReference type="NCBI Taxonomy" id="1392251"/>
    <lineage>
        <taxon>Eukaryota</taxon>
        <taxon>Fungi</taxon>
        <taxon>Dikarya</taxon>
        <taxon>Ascomycota</taxon>
        <taxon>Pezizomycotina</taxon>
        <taxon>Dothideomycetes</taxon>
        <taxon>Pleosporomycetidae</taxon>
        <taxon>Pleosporales</taxon>
        <taxon>Massarineae</taxon>
        <taxon>Didymosphaeriaceae</taxon>
        <taxon>Karstenula</taxon>
    </lineage>
</organism>
<keyword evidence="1" id="KW-1133">Transmembrane helix</keyword>
<evidence type="ECO:0000313" key="3">
    <source>
        <dbReference type="Proteomes" id="UP000799764"/>
    </source>
</evidence>
<accession>A0A9P4P652</accession>
<comment type="caution">
    <text evidence="2">The sequence shown here is derived from an EMBL/GenBank/DDBJ whole genome shotgun (WGS) entry which is preliminary data.</text>
</comment>
<keyword evidence="3" id="KW-1185">Reference proteome</keyword>
<reference evidence="2" key="1">
    <citation type="journal article" date="2020" name="Stud. Mycol.">
        <title>101 Dothideomycetes genomes: a test case for predicting lifestyles and emergence of pathogens.</title>
        <authorList>
            <person name="Haridas S."/>
            <person name="Albert R."/>
            <person name="Binder M."/>
            <person name="Bloem J."/>
            <person name="Labutti K."/>
            <person name="Salamov A."/>
            <person name="Andreopoulos B."/>
            <person name="Baker S."/>
            <person name="Barry K."/>
            <person name="Bills G."/>
            <person name="Bluhm B."/>
            <person name="Cannon C."/>
            <person name="Castanera R."/>
            <person name="Culley D."/>
            <person name="Daum C."/>
            <person name="Ezra D."/>
            <person name="Gonzalez J."/>
            <person name="Henrissat B."/>
            <person name="Kuo A."/>
            <person name="Liang C."/>
            <person name="Lipzen A."/>
            <person name="Lutzoni F."/>
            <person name="Magnuson J."/>
            <person name="Mondo S."/>
            <person name="Nolan M."/>
            <person name="Ohm R."/>
            <person name="Pangilinan J."/>
            <person name="Park H.-J."/>
            <person name="Ramirez L."/>
            <person name="Alfaro M."/>
            <person name="Sun H."/>
            <person name="Tritt A."/>
            <person name="Yoshinaga Y."/>
            <person name="Zwiers L.-H."/>
            <person name="Turgeon B."/>
            <person name="Goodwin S."/>
            <person name="Spatafora J."/>
            <person name="Crous P."/>
            <person name="Grigoriev I."/>
        </authorList>
    </citation>
    <scope>NUCLEOTIDE SEQUENCE</scope>
    <source>
        <strain evidence="2">CBS 690.94</strain>
    </source>
</reference>
<proteinExistence type="predicted"/>
<evidence type="ECO:0000256" key="1">
    <source>
        <dbReference type="SAM" id="Phobius"/>
    </source>
</evidence>
<keyword evidence="1" id="KW-0472">Membrane</keyword>
<sequence length="135" mass="15111">MDHEPRALQLTIFNLIPSYGAQRSEDQRQSDIAHTSQLGLQEEAAHLSIVRLARDQARQLTHHSTTCNPYSLTAKESDVGFSLCSHLSQFCLAIFKAFLELLFYIAHFPFGTLLAGNLVALCLARLFVPLSPRSR</sequence>
<gene>
    <name evidence="2" type="ORF">P171DRAFT_184333</name>
</gene>
<name>A0A9P4P652_9PLEO</name>